<organism evidence="6 7">
    <name type="scientific">Microbulbifer salipaludis</name>
    <dbReference type="NCBI Taxonomy" id="187980"/>
    <lineage>
        <taxon>Bacteria</taxon>
        <taxon>Pseudomonadati</taxon>
        <taxon>Pseudomonadota</taxon>
        <taxon>Gammaproteobacteria</taxon>
        <taxon>Cellvibrionales</taxon>
        <taxon>Microbulbiferaceae</taxon>
        <taxon>Microbulbifer</taxon>
    </lineage>
</organism>
<dbReference type="InterPro" id="IPR050553">
    <property type="entry name" value="Thioredoxin_ResA/DsbE_sf"/>
</dbReference>
<feature type="domain" description="Thioredoxin" evidence="5">
    <location>
        <begin position="7"/>
        <end position="142"/>
    </location>
</feature>
<name>A0ABS3E6W8_9GAMM</name>
<dbReference type="Gene3D" id="3.40.30.10">
    <property type="entry name" value="Glutaredoxin"/>
    <property type="match status" value="1"/>
</dbReference>
<keyword evidence="2" id="KW-0201">Cytochrome c-type biogenesis</keyword>
<dbReference type="InterPro" id="IPR036249">
    <property type="entry name" value="Thioredoxin-like_sf"/>
</dbReference>
<dbReference type="InterPro" id="IPR000866">
    <property type="entry name" value="AhpC/TSA"/>
</dbReference>
<keyword evidence="7" id="KW-1185">Reference proteome</keyword>
<accession>A0ABS3E6W8</accession>
<evidence type="ECO:0000256" key="1">
    <source>
        <dbReference type="ARBA" id="ARBA00004196"/>
    </source>
</evidence>
<protein>
    <submittedName>
        <fullName evidence="6">TlpA family protein disulfide reductase</fullName>
    </submittedName>
</protein>
<dbReference type="PROSITE" id="PS51352">
    <property type="entry name" value="THIOREDOXIN_2"/>
    <property type="match status" value="1"/>
</dbReference>
<evidence type="ECO:0000313" key="7">
    <source>
        <dbReference type="Proteomes" id="UP000664293"/>
    </source>
</evidence>
<dbReference type="PROSITE" id="PS00194">
    <property type="entry name" value="THIOREDOXIN_1"/>
    <property type="match status" value="1"/>
</dbReference>
<dbReference type="SUPFAM" id="SSF52833">
    <property type="entry name" value="Thioredoxin-like"/>
    <property type="match status" value="1"/>
</dbReference>
<dbReference type="Pfam" id="PF00578">
    <property type="entry name" value="AhpC-TSA"/>
    <property type="match status" value="1"/>
</dbReference>
<dbReference type="CDD" id="cd02966">
    <property type="entry name" value="TlpA_like_family"/>
    <property type="match status" value="1"/>
</dbReference>
<evidence type="ECO:0000259" key="5">
    <source>
        <dbReference type="PROSITE" id="PS51352"/>
    </source>
</evidence>
<dbReference type="InterPro" id="IPR013766">
    <property type="entry name" value="Thioredoxin_domain"/>
</dbReference>
<dbReference type="PANTHER" id="PTHR42852:SF6">
    <property type="entry name" value="THIOL:DISULFIDE INTERCHANGE PROTEIN DSBE"/>
    <property type="match status" value="1"/>
</dbReference>
<gene>
    <name evidence="6" type="ORF">JF535_09390</name>
</gene>
<evidence type="ECO:0000256" key="4">
    <source>
        <dbReference type="ARBA" id="ARBA00023284"/>
    </source>
</evidence>
<evidence type="ECO:0000256" key="2">
    <source>
        <dbReference type="ARBA" id="ARBA00022748"/>
    </source>
</evidence>
<reference evidence="6 7" key="1">
    <citation type="submission" date="2020-12" db="EMBL/GenBank/DDBJ databases">
        <title>Oil enriched cultivation method for isolating marine PHA-producing bacteria.</title>
        <authorList>
            <person name="Zheng W."/>
            <person name="Yu S."/>
            <person name="Huang Y."/>
        </authorList>
    </citation>
    <scope>NUCLEOTIDE SEQUENCE [LARGE SCALE GENOMIC DNA]</scope>
    <source>
        <strain evidence="6 7">SN0-2</strain>
    </source>
</reference>
<dbReference type="InterPro" id="IPR017937">
    <property type="entry name" value="Thioredoxin_CS"/>
</dbReference>
<evidence type="ECO:0000256" key="3">
    <source>
        <dbReference type="ARBA" id="ARBA00023157"/>
    </source>
</evidence>
<keyword evidence="4" id="KW-0676">Redox-active center</keyword>
<dbReference type="PANTHER" id="PTHR42852">
    <property type="entry name" value="THIOL:DISULFIDE INTERCHANGE PROTEIN DSBE"/>
    <property type="match status" value="1"/>
</dbReference>
<sequence>MSLILLFASGCEQRAGGLQSLEGGTLPTEGRILLVNYWAEWCAPCREEIPELNRFYQEHKADVLVLGINFDRLPVEQVRRQAERFGIEFPLLAGAPADHWGQPVPQVLPSTLIIDANGQWQGTLVGPQTAETLAEAIQATRRAAQ</sequence>
<dbReference type="RefSeq" id="WP_207001479.1">
    <property type="nucleotide sequence ID" value="NZ_JAEKJR010000002.1"/>
</dbReference>
<comment type="subcellular location">
    <subcellularLocation>
        <location evidence="1">Cell envelope</location>
    </subcellularLocation>
</comment>
<proteinExistence type="predicted"/>
<dbReference type="Proteomes" id="UP000664293">
    <property type="component" value="Unassembled WGS sequence"/>
</dbReference>
<evidence type="ECO:0000313" key="6">
    <source>
        <dbReference type="EMBL" id="MBN8431061.1"/>
    </source>
</evidence>
<keyword evidence="3" id="KW-1015">Disulfide bond</keyword>
<dbReference type="EMBL" id="JAEKJR010000002">
    <property type="protein sequence ID" value="MBN8431061.1"/>
    <property type="molecule type" value="Genomic_DNA"/>
</dbReference>
<comment type="caution">
    <text evidence="6">The sequence shown here is derived from an EMBL/GenBank/DDBJ whole genome shotgun (WGS) entry which is preliminary data.</text>
</comment>